<reference evidence="2 3" key="1">
    <citation type="submission" date="2018-10" db="EMBL/GenBank/DDBJ databases">
        <title>Cohnella sp. M2MS4P-1, whole genome shotgun sequence.</title>
        <authorList>
            <person name="Tuo L."/>
        </authorList>
    </citation>
    <scope>NUCLEOTIDE SEQUENCE [LARGE SCALE GENOMIC DNA]</scope>
    <source>
        <strain evidence="2 3">M2MS4P-1</strain>
    </source>
</reference>
<evidence type="ECO:0000259" key="1">
    <source>
        <dbReference type="PROSITE" id="PS51462"/>
    </source>
</evidence>
<comment type="caution">
    <text evidence="2">The sequence shown here is derived from an EMBL/GenBank/DDBJ whole genome shotgun (WGS) entry which is preliminary data.</text>
</comment>
<proteinExistence type="predicted"/>
<sequence>MAEMFDVYDEKGNWTGIAERSEVHAKGLWHHTVHCWLVRKVDGRAKVLFQQRSEGKDTNPSCFDITAAGHLEAGETPNAVLRELEEELGVRVGFEQLAEYGLVKEYLAGVVGGVDFIDAEVSHVYGLVTELGWTDFRLQEEEVAGLYEADAEELIALMEERLDKLNATGIELRQGTLQPAEKVVERNSFVERDYGYYVSVFGFLMGLVRED</sequence>
<dbReference type="GO" id="GO:0009240">
    <property type="term" value="P:isopentenyl diphosphate biosynthetic process"/>
    <property type="evidence" value="ECO:0007669"/>
    <property type="project" value="TreeGrafter"/>
</dbReference>
<dbReference type="OrthoDB" id="9780586at2"/>
<evidence type="ECO:0000313" key="2">
    <source>
        <dbReference type="EMBL" id="RKP50103.1"/>
    </source>
</evidence>
<dbReference type="PROSITE" id="PS51462">
    <property type="entry name" value="NUDIX"/>
    <property type="match status" value="1"/>
</dbReference>
<dbReference type="SUPFAM" id="SSF55811">
    <property type="entry name" value="Nudix"/>
    <property type="match status" value="1"/>
</dbReference>
<dbReference type="CDD" id="cd04692">
    <property type="entry name" value="NUDIX_Hydrolase"/>
    <property type="match status" value="1"/>
</dbReference>
<dbReference type="Proteomes" id="UP000282076">
    <property type="component" value="Unassembled WGS sequence"/>
</dbReference>
<name>A0A494XRG1_9BACL</name>
<dbReference type="InterPro" id="IPR015797">
    <property type="entry name" value="NUDIX_hydrolase-like_dom_sf"/>
</dbReference>
<organism evidence="2 3">
    <name type="scientific">Cohnella endophytica</name>
    <dbReference type="NCBI Taxonomy" id="2419778"/>
    <lineage>
        <taxon>Bacteria</taxon>
        <taxon>Bacillati</taxon>
        <taxon>Bacillota</taxon>
        <taxon>Bacilli</taxon>
        <taxon>Bacillales</taxon>
        <taxon>Paenibacillaceae</taxon>
        <taxon>Cohnella</taxon>
    </lineage>
</organism>
<dbReference type="Gene3D" id="3.90.79.10">
    <property type="entry name" value="Nucleoside Triphosphate Pyrophosphohydrolase"/>
    <property type="match status" value="1"/>
</dbReference>
<dbReference type="RefSeq" id="WP_120978786.1">
    <property type="nucleotide sequence ID" value="NZ_RBZM01000008.1"/>
</dbReference>
<dbReference type="GO" id="GO:0005737">
    <property type="term" value="C:cytoplasm"/>
    <property type="evidence" value="ECO:0007669"/>
    <property type="project" value="TreeGrafter"/>
</dbReference>
<protein>
    <submittedName>
        <fullName evidence="2">NUDIX domain-containing protein</fullName>
    </submittedName>
</protein>
<dbReference type="AlphaFoldDB" id="A0A494XRG1"/>
<keyword evidence="3" id="KW-1185">Reference proteome</keyword>
<dbReference type="InterPro" id="IPR000086">
    <property type="entry name" value="NUDIX_hydrolase_dom"/>
</dbReference>
<dbReference type="Pfam" id="PF00293">
    <property type="entry name" value="NUDIX"/>
    <property type="match status" value="1"/>
</dbReference>
<dbReference type="EMBL" id="RBZM01000008">
    <property type="protein sequence ID" value="RKP50103.1"/>
    <property type="molecule type" value="Genomic_DNA"/>
</dbReference>
<dbReference type="PANTHER" id="PTHR10885">
    <property type="entry name" value="ISOPENTENYL-DIPHOSPHATE DELTA-ISOMERASE"/>
    <property type="match status" value="1"/>
</dbReference>
<gene>
    <name evidence="2" type="ORF">D7Z26_20045</name>
</gene>
<feature type="domain" description="Nudix hydrolase" evidence="1">
    <location>
        <begin position="28"/>
        <end position="171"/>
    </location>
</feature>
<dbReference type="PANTHER" id="PTHR10885:SF20">
    <property type="entry name" value="NUDIX HYDROLASE DOMAIN-CONTAINING PROTEIN"/>
    <property type="match status" value="1"/>
</dbReference>
<evidence type="ECO:0000313" key="3">
    <source>
        <dbReference type="Proteomes" id="UP000282076"/>
    </source>
</evidence>
<accession>A0A494XRG1</accession>
<dbReference type="GO" id="GO:0004452">
    <property type="term" value="F:isopentenyl-diphosphate delta-isomerase activity"/>
    <property type="evidence" value="ECO:0007669"/>
    <property type="project" value="TreeGrafter"/>
</dbReference>